<gene>
    <name evidence="2" type="ORF">GCM10010992_18020</name>
</gene>
<dbReference type="SMART" id="SM01235">
    <property type="entry name" value="Haem_bd"/>
    <property type="match status" value="1"/>
</dbReference>
<reference evidence="3" key="1">
    <citation type="journal article" date="2019" name="Int. J. Syst. Evol. Microbiol.">
        <title>The Global Catalogue of Microorganisms (GCM) 10K type strain sequencing project: providing services to taxonomists for standard genome sequencing and annotation.</title>
        <authorList>
            <consortium name="The Broad Institute Genomics Platform"/>
            <consortium name="The Broad Institute Genome Sequencing Center for Infectious Disease"/>
            <person name="Wu L."/>
            <person name="Ma J."/>
        </authorList>
    </citation>
    <scope>NUCLEOTIDE SEQUENCE [LARGE SCALE GENOMIC DNA]</scope>
    <source>
        <strain evidence="3">CGMCC 1.7656</strain>
    </source>
</reference>
<evidence type="ECO:0000313" key="3">
    <source>
        <dbReference type="Proteomes" id="UP000620064"/>
    </source>
</evidence>
<evidence type="ECO:0000259" key="1">
    <source>
        <dbReference type="SMART" id="SM01235"/>
    </source>
</evidence>
<dbReference type="EMBL" id="BMLV01000003">
    <property type="protein sequence ID" value="GGP04665.1"/>
    <property type="molecule type" value="Genomic_DNA"/>
</dbReference>
<sequence length="163" mass="19186">MKNFLKVLLAAFIILQFFRIDKTNPPVDKDMDFLTIKKTPENLSKMIKSACYDCHSNETVYPWYANVQPFGWLLKDHIDEGRRELNFSTFATYEPLRQAKKLNKAAKEVKEGEMPLESYLLMHKEAKLSQEQKELLVTYLLTMKDITMMQNSISEEELKQKQK</sequence>
<dbReference type="InterPro" id="IPR025992">
    <property type="entry name" value="Haem-bd"/>
</dbReference>
<name>A0ABQ2NJ65_9FLAO</name>
<proteinExistence type="predicted"/>
<dbReference type="Pfam" id="PF14376">
    <property type="entry name" value="Haem_bd"/>
    <property type="match status" value="1"/>
</dbReference>
<accession>A0ABQ2NJ65</accession>
<comment type="caution">
    <text evidence="2">The sequence shown here is derived from an EMBL/GenBank/DDBJ whole genome shotgun (WGS) entry which is preliminary data.</text>
</comment>
<protein>
    <recommendedName>
        <fullName evidence="1">Haem-binding domain-containing protein</fullName>
    </recommendedName>
</protein>
<dbReference type="RefSeq" id="WP_188617773.1">
    <property type="nucleotide sequence ID" value="NZ_BMLV01000003.1"/>
</dbReference>
<organism evidence="2 3">
    <name type="scientific">Cloacibacterium rupense</name>
    <dbReference type="NCBI Taxonomy" id="517423"/>
    <lineage>
        <taxon>Bacteria</taxon>
        <taxon>Pseudomonadati</taxon>
        <taxon>Bacteroidota</taxon>
        <taxon>Flavobacteriia</taxon>
        <taxon>Flavobacteriales</taxon>
        <taxon>Weeksellaceae</taxon>
    </lineage>
</organism>
<dbReference type="Proteomes" id="UP000620064">
    <property type="component" value="Unassembled WGS sequence"/>
</dbReference>
<evidence type="ECO:0000313" key="2">
    <source>
        <dbReference type="EMBL" id="GGP04665.1"/>
    </source>
</evidence>
<feature type="domain" description="Haem-binding" evidence="1">
    <location>
        <begin position="9"/>
        <end position="144"/>
    </location>
</feature>
<keyword evidence="3" id="KW-1185">Reference proteome</keyword>